<evidence type="ECO:0000256" key="4">
    <source>
        <dbReference type="SAM" id="Coils"/>
    </source>
</evidence>
<feature type="coiled-coil region" evidence="4">
    <location>
        <begin position="292"/>
        <end position="328"/>
    </location>
</feature>
<dbReference type="SMART" id="SM00382">
    <property type="entry name" value="AAA"/>
    <property type="match status" value="2"/>
</dbReference>
<feature type="coiled-coil region" evidence="4">
    <location>
        <begin position="450"/>
        <end position="487"/>
    </location>
</feature>
<dbReference type="InterPro" id="IPR032781">
    <property type="entry name" value="ABC_tran_Xtn"/>
</dbReference>
<dbReference type="AlphaFoldDB" id="A0A196S7A9"/>
<dbReference type="CDD" id="cd00167">
    <property type="entry name" value="SANT"/>
    <property type="match status" value="1"/>
</dbReference>
<dbReference type="InterPro" id="IPR003593">
    <property type="entry name" value="AAA+_ATPase"/>
</dbReference>
<dbReference type="InterPro" id="IPR001005">
    <property type="entry name" value="SANT/Myb"/>
</dbReference>
<evidence type="ECO:0000313" key="6">
    <source>
        <dbReference type="EMBL" id="OAO12923.1"/>
    </source>
</evidence>
<name>A0A196S7A9_BLAHN</name>
<dbReference type="NCBIfam" id="NF000355">
    <property type="entry name" value="ribo_prot_ABC_F"/>
    <property type="match status" value="1"/>
</dbReference>
<dbReference type="PANTHER" id="PTHR19211">
    <property type="entry name" value="ATP-BINDING TRANSPORT PROTEIN-RELATED"/>
    <property type="match status" value="1"/>
</dbReference>
<accession>A0A196S7A9</accession>
<organism evidence="6 7">
    <name type="scientific">Blastocystis sp. subtype 1 (strain ATCC 50177 / NandII)</name>
    <dbReference type="NCBI Taxonomy" id="478820"/>
    <lineage>
        <taxon>Eukaryota</taxon>
        <taxon>Sar</taxon>
        <taxon>Stramenopiles</taxon>
        <taxon>Bigyra</taxon>
        <taxon>Opalozoa</taxon>
        <taxon>Opalinata</taxon>
        <taxon>Blastocystidae</taxon>
        <taxon>Blastocystis</taxon>
    </lineage>
</organism>
<protein>
    <submittedName>
        <fullName evidence="6">ABC transporter F family member 3</fullName>
    </submittedName>
</protein>
<dbReference type="InterPro" id="IPR017871">
    <property type="entry name" value="ABC_transporter-like_CS"/>
</dbReference>
<evidence type="ECO:0000256" key="3">
    <source>
        <dbReference type="ARBA" id="ARBA00022840"/>
    </source>
</evidence>
<evidence type="ECO:0000256" key="1">
    <source>
        <dbReference type="ARBA" id="ARBA00022737"/>
    </source>
</evidence>
<sequence length="799" mass="91009">MDRRERWKNIASKVPGKTMRECITRAKELAEVVNESASKATKTPSIDLTTCKPVDVLLPYYSKLSVSSQKRIELALRDYSQALQIDSERIRSVFQPFLEEIISDSAEREKVLSDLVTVLKRVTEENGKKEVSEADTSRLVNENDVFVHSDRKVQTELVMKMKEKRKKPAEKKQLSEAEVLNEWEDNDRSIDTIFLPRSRGPIGRSRNIDLKRVNITVNANELLAGATLRLHDGRHYGLVGRNGVGKSTLLRRMALARIDGFPDYLLVLHVKQEIDGDDTPVLEAVINSDKERLNLLKEHEELNAELGAQEHEHDVQRVEAIVKRLQDIDERLKDIHSDTAQQRAREILLGLEFSEEALRVPTKHLSGGWRMRVAIACALFIQPDILLLDEPTNHLDLPGILWLENYIKSYPRTVVVVSHDRQFLNEVSQEIIEFVNKDLRYWPGDYNSYYKAKEDRRKMMENLQQNLDDKRKTMQEQVARLQKQQRKNTKSDLGGQIRSRELKIHKVGVEKTLDGKRWIEQIHGGYRLGSIDSNSGGWKNGKRSAGSILDAPEPLIKFTIPQCEPLNYNGPILQLSNVTFAYEGTQNPIFENVTFDVEMGDKIALLGPNGIGKSTFLSVLNSTLEPQAGEIFRHHNLRIGYFAQHHIDALENGLTAIQHMQKLDPSAREQDLRSLLGSFGIQGSLATRPIGTLSGGQKSRVVFASISYFQPHVLLLDEPTNHLDMDTIEALVTTLKEFNGGIVIVTHDQYLVEQVCNKLYAIDRKRHIQRFEGSFSDYKKSALVQYTPFIPAEEKVHES</sequence>
<proteinExistence type="predicted"/>
<dbReference type="Proteomes" id="UP000078348">
    <property type="component" value="Unassembled WGS sequence"/>
</dbReference>
<dbReference type="FunFam" id="3.40.50.300:FF:001092">
    <property type="entry name" value="ATP-binding cassette sub-family F member 2"/>
    <property type="match status" value="1"/>
</dbReference>
<feature type="domain" description="ABC transporter" evidence="5">
    <location>
        <begin position="573"/>
        <end position="789"/>
    </location>
</feature>
<dbReference type="FunFam" id="3.40.50.300:FF:000011">
    <property type="entry name" value="Putative ABC transporter ATP-binding component"/>
    <property type="match status" value="1"/>
</dbReference>
<dbReference type="Gene3D" id="3.40.50.300">
    <property type="entry name" value="P-loop containing nucleotide triphosphate hydrolases"/>
    <property type="match status" value="2"/>
</dbReference>
<evidence type="ECO:0000313" key="7">
    <source>
        <dbReference type="Proteomes" id="UP000078348"/>
    </source>
</evidence>
<dbReference type="InterPro" id="IPR050611">
    <property type="entry name" value="ABCF"/>
</dbReference>
<dbReference type="SUPFAM" id="SSF52540">
    <property type="entry name" value="P-loop containing nucleoside triphosphate hydrolases"/>
    <property type="match status" value="2"/>
</dbReference>
<reference evidence="6 7" key="1">
    <citation type="submission" date="2016-05" db="EMBL/GenBank/DDBJ databases">
        <title>Nuclear genome of Blastocystis sp. subtype 1 NandII.</title>
        <authorList>
            <person name="Gentekaki E."/>
            <person name="Curtis B."/>
            <person name="Stairs C."/>
            <person name="Eme L."/>
            <person name="Herman E."/>
            <person name="Klimes V."/>
            <person name="Arias M.C."/>
            <person name="Elias M."/>
            <person name="Hilliou F."/>
            <person name="Klute M."/>
            <person name="Malik S.-B."/>
            <person name="Pightling A."/>
            <person name="Rachubinski R."/>
            <person name="Salas D."/>
            <person name="Schlacht A."/>
            <person name="Suga H."/>
            <person name="Archibald J."/>
            <person name="Ball S.G."/>
            <person name="Clark G."/>
            <person name="Dacks J."/>
            <person name="Van Der Giezen M."/>
            <person name="Tsaousis A."/>
            <person name="Roger A."/>
        </authorList>
    </citation>
    <scope>NUCLEOTIDE SEQUENCE [LARGE SCALE GENOMIC DNA]</scope>
    <source>
        <strain evidence="7">ATCC 50177 / NandII</strain>
    </source>
</reference>
<dbReference type="Pfam" id="PF00005">
    <property type="entry name" value="ABC_tran"/>
    <property type="match status" value="2"/>
</dbReference>
<keyword evidence="7" id="KW-1185">Reference proteome</keyword>
<evidence type="ECO:0000259" key="5">
    <source>
        <dbReference type="PROSITE" id="PS50893"/>
    </source>
</evidence>
<keyword evidence="1" id="KW-0677">Repeat</keyword>
<dbReference type="PROSITE" id="PS00211">
    <property type="entry name" value="ABC_TRANSPORTER_1"/>
    <property type="match status" value="2"/>
</dbReference>
<feature type="domain" description="ABC transporter" evidence="5">
    <location>
        <begin position="205"/>
        <end position="462"/>
    </location>
</feature>
<dbReference type="Gene3D" id="1.10.10.60">
    <property type="entry name" value="Homeodomain-like"/>
    <property type="match status" value="1"/>
</dbReference>
<keyword evidence="3" id="KW-0067">ATP-binding</keyword>
<dbReference type="PROSITE" id="PS50893">
    <property type="entry name" value="ABC_TRANSPORTER_2"/>
    <property type="match status" value="2"/>
</dbReference>
<gene>
    <name evidence="6" type="ORF">AV274_5382</name>
</gene>
<dbReference type="STRING" id="478820.A0A196S7A9"/>
<dbReference type="OrthoDB" id="2110130at2759"/>
<dbReference type="EMBL" id="LXWW01000494">
    <property type="protein sequence ID" value="OAO12923.1"/>
    <property type="molecule type" value="Genomic_DNA"/>
</dbReference>
<dbReference type="GO" id="GO:0005524">
    <property type="term" value="F:ATP binding"/>
    <property type="evidence" value="ECO:0007669"/>
    <property type="project" value="UniProtKB-KW"/>
</dbReference>
<dbReference type="GO" id="GO:0016887">
    <property type="term" value="F:ATP hydrolysis activity"/>
    <property type="evidence" value="ECO:0007669"/>
    <property type="project" value="InterPro"/>
</dbReference>
<dbReference type="Pfam" id="PF12848">
    <property type="entry name" value="ABC_tran_Xtn"/>
    <property type="match status" value="1"/>
</dbReference>
<dbReference type="PANTHER" id="PTHR19211:SF14">
    <property type="entry name" value="ATP-BINDING CASSETTE SUB-FAMILY F MEMBER 1"/>
    <property type="match status" value="1"/>
</dbReference>
<evidence type="ECO:0000256" key="2">
    <source>
        <dbReference type="ARBA" id="ARBA00022741"/>
    </source>
</evidence>
<dbReference type="InterPro" id="IPR003439">
    <property type="entry name" value="ABC_transporter-like_ATP-bd"/>
</dbReference>
<keyword evidence="4" id="KW-0175">Coiled coil</keyword>
<keyword evidence="2" id="KW-0547">Nucleotide-binding</keyword>
<dbReference type="FunFam" id="3.40.50.300:FF:001197">
    <property type="entry name" value="Putative ATP-binding cassette family ATPase"/>
    <property type="match status" value="1"/>
</dbReference>
<dbReference type="CDD" id="cd03221">
    <property type="entry name" value="ABCF_EF-3"/>
    <property type="match status" value="2"/>
</dbReference>
<dbReference type="InterPro" id="IPR027417">
    <property type="entry name" value="P-loop_NTPase"/>
</dbReference>
<comment type="caution">
    <text evidence="6">The sequence shown here is derived from an EMBL/GenBank/DDBJ whole genome shotgun (WGS) entry which is preliminary data.</text>
</comment>